<evidence type="ECO:0000313" key="4">
    <source>
        <dbReference type="Proteomes" id="UP001600943"/>
    </source>
</evidence>
<dbReference type="InterPro" id="IPR029787">
    <property type="entry name" value="Nucleotide_cyclase"/>
</dbReference>
<dbReference type="Proteomes" id="UP001600943">
    <property type="component" value="Unassembled WGS sequence"/>
</dbReference>
<accession>A0ABQ0BDB1</accession>
<evidence type="ECO:0000313" key="3">
    <source>
        <dbReference type="EMBL" id="GAA6409457.1"/>
    </source>
</evidence>
<dbReference type="Gene3D" id="3.30.450.20">
    <property type="entry name" value="PAS domain"/>
    <property type="match status" value="1"/>
</dbReference>
<dbReference type="EMBL" id="BAABYW010000001">
    <property type="protein sequence ID" value="GAA6409457.1"/>
    <property type="molecule type" value="Genomic_DNA"/>
</dbReference>
<dbReference type="PANTHER" id="PTHR44757:SF2">
    <property type="entry name" value="BIOFILM ARCHITECTURE MAINTENANCE PROTEIN MBAA"/>
    <property type="match status" value="1"/>
</dbReference>
<gene>
    <name evidence="3" type="ORF">K040078D81_35740</name>
</gene>
<comment type="caution">
    <text evidence="3">The sequence shown here is derived from an EMBL/GenBank/DDBJ whole genome shotgun (WGS) entry which is preliminary data.</text>
</comment>
<keyword evidence="4" id="KW-1185">Reference proteome</keyword>
<dbReference type="InterPro" id="IPR000160">
    <property type="entry name" value="GGDEF_dom"/>
</dbReference>
<dbReference type="SMART" id="SM00267">
    <property type="entry name" value="GGDEF"/>
    <property type="match status" value="1"/>
</dbReference>
<organism evidence="3 4">
    <name type="scientific">Blautia hominis</name>
    <dbReference type="NCBI Taxonomy" id="2025493"/>
    <lineage>
        <taxon>Bacteria</taxon>
        <taxon>Bacillati</taxon>
        <taxon>Bacillota</taxon>
        <taxon>Clostridia</taxon>
        <taxon>Lachnospirales</taxon>
        <taxon>Lachnospiraceae</taxon>
        <taxon>Blautia</taxon>
    </lineage>
</organism>
<reference evidence="3 4" key="1">
    <citation type="submission" date="2024-04" db="EMBL/GenBank/DDBJ databases">
        <title>Defined microbial consortia suppress multidrug-resistant proinflammatory Enterobacteriaceae via ecological control.</title>
        <authorList>
            <person name="Furuichi M."/>
            <person name="Kawaguchi T."/>
            <person name="Pust M."/>
            <person name="Yasuma K."/>
            <person name="Plichta D."/>
            <person name="Hasegawa N."/>
            <person name="Ohya T."/>
            <person name="Bhattarai S."/>
            <person name="Sasajima S."/>
            <person name="Aoto Y."/>
            <person name="Tuganbaev T."/>
            <person name="Yaginuma M."/>
            <person name="Ueda M."/>
            <person name="Okahashi N."/>
            <person name="Amafuji K."/>
            <person name="Kiridooshi Y."/>
            <person name="Sugita K."/>
            <person name="Strazar M."/>
            <person name="Skelly A."/>
            <person name="Suda W."/>
            <person name="Hattori M."/>
            <person name="Nakamoto N."/>
            <person name="Caballero S."/>
            <person name="Norman J."/>
            <person name="Olle B."/>
            <person name="Tanoue T."/>
            <person name="Arita M."/>
            <person name="Bucci V."/>
            <person name="Atarashi K."/>
            <person name="Xavier R."/>
            <person name="Honda K."/>
        </authorList>
    </citation>
    <scope>NUCLEOTIDE SEQUENCE [LARGE SCALE GENOMIC DNA]</scope>
    <source>
        <strain evidence="4">k04-0078-D8-1</strain>
    </source>
</reference>
<name>A0ABQ0BDB1_9FIRM</name>
<keyword evidence="1" id="KW-0472">Membrane</keyword>
<dbReference type="InterPro" id="IPR043128">
    <property type="entry name" value="Rev_trsase/Diguanyl_cyclase"/>
</dbReference>
<dbReference type="CDD" id="cd12912">
    <property type="entry name" value="PDC2_MCP_like"/>
    <property type="match status" value="1"/>
</dbReference>
<proteinExistence type="predicted"/>
<dbReference type="Gene3D" id="3.30.70.270">
    <property type="match status" value="1"/>
</dbReference>
<dbReference type="PANTHER" id="PTHR44757">
    <property type="entry name" value="DIGUANYLATE CYCLASE DGCP"/>
    <property type="match status" value="1"/>
</dbReference>
<dbReference type="RefSeq" id="WP_390407190.1">
    <property type="nucleotide sequence ID" value="NZ_BAABYW010000001.1"/>
</dbReference>
<dbReference type="CDD" id="cd01949">
    <property type="entry name" value="GGDEF"/>
    <property type="match status" value="1"/>
</dbReference>
<feature type="transmembrane region" description="Helical" evidence="1">
    <location>
        <begin position="134"/>
        <end position="155"/>
    </location>
</feature>
<feature type="domain" description="GGDEF" evidence="2">
    <location>
        <begin position="199"/>
        <end position="326"/>
    </location>
</feature>
<dbReference type="Pfam" id="PF00990">
    <property type="entry name" value="GGDEF"/>
    <property type="match status" value="1"/>
</dbReference>
<dbReference type="PROSITE" id="PS50887">
    <property type="entry name" value="GGDEF"/>
    <property type="match status" value="1"/>
</dbReference>
<protein>
    <recommendedName>
        <fullName evidence="2">GGDEF domain-containing protein</fullName>
    </recommendedName>
</protein>
<dbReference type="InterPro" id="IPR052155">
    <property type="entry name" value="Biofilm_reg_signaling"/>
</dbReference>
<evidence type="ECO:0000256" key="1">
    <source>
        <dbReference type="SAM" id="Phobius"/>
    </source>
</evidence>
<keyword evidence="1" id="KW-0812">Transmembrane</keyword>
<dbReference type="NCBIfam" id="TIGR00254">
    <property type="entry name" value="GGDEF"/>
    <property type="match status" value="1"/>
</dbReference>
<dbReference type="SUPFAM" id="SSF55073">
    <property type="entry name" value="Nucleotide cyclase"/>
    <property type="match status" value="1"/>
</dbReference>
<keyword evidence="1" id="KW-1133">Transmembrane helix</keyword>
<evidence type="ECO:0000259" key="2">
    <source>
        <dbReference type="PROSITE" id="PS50887"/>
    </source>
</evidence>
<sequence>MIGAFSVEKDGYLFCELIKNIRFVDTGESYIINEEGTDIAVSDPEHISWVNDGYNAQQLLLEKEDPSVRSVMELEQKGLNGESGVGTYYWEGGLCYVVYIPIPSVHWVLLAGLREEELAAMLKSTLLSSIVKGPALSISVAVFLVLSMLILFWIISSTKKSAEINQKLNFIANYDSLTNCNNRNCYLSVLNSFSNNDYDSLACIYIDANGLHEINNLLGHQAGDAMLKAVADELFHVFPQNEVYRIGGDEFIVFCMDQNKQEILNKMKIVKKNLKDQGYEISVGIEWQDEGIDIKTIVGTAEKNMQSEKQRYYKENGKERQMRTLNQEVEQMVLEKQDADTFLSVLAPDFKGVYFVNLDNDTIRHLFIPSYFEEMLKETNDQFSKALFLYANRIVMPEYRNQFINFCRYENLKIQLNRNTTPEFIYQKIDGTYITLRILKFKTYTEQNRETLWIFGVNDNL</sequence>